<evidence type="ECO:0000256" key="4">
    <source>
        <dbReference type="ARBA" id="ARBA00023139"/>
    </source>
</evidence>
<evidence type="ECO:0000313" key="7">
    <source>
        <dbReference type="Proteomes" id="UP000249890"/>
    </source>
</evidence>
<organism evidence="6 7">
    <name type="scientific">Paenibacillus donghaensis</name>
    <dbReference type="NCBI Taxonomy" id="414771"/>
    <lineage>
        <taxon>Bacteria</taxon>
        <taxon>Bacillati</taxon>
        <taxon>Bacillota</taxon>
        <taxon>Bacilli</taxon>
        <taxon>Bacillales</taxon>
        <taxon>Paenibacillaceae</taxon>
        <taxon>Paenibacillus</taxon>
    </lineage>
</organism>
<protein>
    <recommendedName>
        <fullName evidence="8">ABC transporter substrate-binding protein</fullName>
    </recommendedName>
</protein>
<dbReference type="PANTHER" id="PTHR43649">
    <property type="entry name" value="ARABINOSE-BINDING PROTEIN-RELATED"/>
    <property type="match status" value="1"/>
</dbReference>
<keyword evidence="1" id="KW-1003">Cell membrane</keyword>
<dbReference type="SUPFAM" id="SSF53850">
    <property type="entry name" value="Periplasmic binding protein-like II"/>
    <property type="match status" value="1"/>
</dbReference>
<keyword evidence="2" id="KW-0732">Signal</keyword>
<dbReference type="Proteomes" id="UP000249890">
    <property type="component" value="Chromosome"/>
</dbReference>
<accession>A0A2Z2KCD7</accession>
<keyword evidence="3" id="KW-0472">Membrane</keyword>
<name>A0A2Z2KCD7_9BACL</name>
<reference evidence="6 7" key="1">
    <citation type="submission" date="2017-06" db="EMBL/GenBank/DDBJ databases">
        <title>Complete genome sequence of Paenibacillus donghaensis KCTC 13049T isolated from East Sea sediment, South Korea.</title>
        <authorList>
            <person name="Jung B.K."/>
            <person name="Hong S.-J."/>
            <person name="Shin J.-H."/>
        </authorList>
    </citation>
    <scope>NUCLEOTIDE SEQUENCE [LARGE SCALE GENOMIC DNA]</scope>
    <source>
        <strain evidence="6 7">KCTC 13049</strain>
    </source>
</reference>
<dbReference type="InterPro" id="IPR006059">
    <property type="entry name" value="SBP"/>
</dbReference>
<proteinExistence type="predicted"/>
<sequence>MDSVLIIKGVYVMKSKIKKSASILLTALLAASLAGCQNSNNNNTTQDSAVNLNDPAWKKAMTTPFEAYPETVNYTVGETATSYTSLAGTSYEGDNSTNNAWTRYFKNKLNVQNKVAFEANDGTDYVQKVSMAIVGGTIPDIMVVPDQTTLQQLYDNDLIADLTDAYKNCASDRIKEIYDSYDGRVLETARFDGKIMALPTTEISHGPGVLWLRKDWMDKLGLSEPKTMDDVENIITQFVEKDPGGNGAGKTVGLVVDNENVAGISGGPYELNNIFALYGAFPKQWIKDGSGKAAYGSVQPEMKPALAKLADIYKKGLIDRQFAVRTSDDRKALLTSGKSGSFMDNWWGSWTVADTLKLNPNAKWVSYVAPQSEDGSVTMFTGNPSSSYLVVRKGFEHPEVAVKMASLQFDYQRYLEKDTTVLKEFEDYSSNNIGGSPLAMNIDYYDAFYRNVGIYEDALKTGDSSKLLSNIDKNSYRSYKKYLDSVNNGEKPDSTAWAGYTSSITTANLVKNSKVKEINPIFFGTTPSMALKWPTLTKMELEMYLKIITGEQTPDAFDSFVSSWGKTGGDAITKEVNEALTSK</sequence>
<keyword evidence="5" id="KW-0449">Lipoprotein</keyword>
<keyword evidence="7" id="KW-1185">Reference proteome</keyword>
<dbReference type="Pfam" id="PF01547">
    <property type="entry name" value="SBP_bac_1"/>
    <property type="match status" value="1"/>
</dbReference>
<evidence type="ECO:0000256" key="2">
    <source>
        <dbReference type="ARBA" id="ARBA00022729"/>
    </source>
</evidence>
<dbReference type="PANTHER" id="PTHR43649:SF33">
    <property type="entry name" value="POLYGALACTURONAN_RHAMNOGALACTURONAN-BINDING PROTEIN YTCQ"/>
    <property type="match status" value="1"/>
</dbReference>
<dbReference type="EMBL" id="CP021780">
    <property type="protein sequence ID" value="ASA23524.1"/>
    <property type="molecule type" value="Genomic_DNA"/>
</dbReference>
<gene>
    <name evidence="6" type="ORF">B9T62_23630</name>
</gene>
<evidence type="ECO:0000313" key="6">
    <source>
        <dbReference type="EMBL" id="ASA23524.1"/>
    </source>
</evidence>
<dbReference type="AlphaFoldDB" id="A0A2Z2KCD7"/>
<dbReference type="InterPro" id="IPR050490">
    <property type="entry name" value="Bact_solute-bd_prot1"/>
</dbReference>
<evidence type="ECO:0000256" key="1">
    <source>
        <dbReference type="ARBA" id="ARBA00022475"/>
    </source>
</evidence>
<dbReference type="KEGG" id="pdh:B9T62_23630"/>
<evidence type="ECO:0000256" key="3">
    <source>
        <dbReference type="ARBA" id="ARBA00023136"/>
    </source>
</evidence>
<dbReference type="Gene3D" id="3.40.190.10">
    <property type="entry name" value="Periplasmic binding protein-like II"/>
    <property type="match status" value="2"/>
</dbReference>
<evidence type="ECO:0000256" key="5">
    <source>
        <dbReference type="ARBA" id="ARBA00023288"/>
    </source>
</evidence>
<keyword evidence="4" id="KW-0564">Palmitate</keyword>
<evidence type="ECO:0008006" key="8">
    <source>
        <dbReference type="Google" id="ProtNLM"/>
    </source>
</evidence>